<reference evidence="4 5" key="1">
    <citation type="journal article" date="2016" name="Sci. Rep.">
        <title>The genome sequence of the outbreeding globe artichoke constructed de novo incorporating a phase-aware low-pass sequencing strategy of F1 progeny.</title>
        <authorList>
            <person name="Scaglione D."/>
            <person name="Reyes-Chin-Wo S."/>
            <person name="Acquadro A."/>
            <person name="Froenicke L."/>
            <person name="Portis E."/>
            <person name="Beitel C."/>
            <person name="Tirone M."/>
            <person name="Mauro R."/>
            <person name="Lo Monaco A."/>
            <person name="Mauromicale G."/>
            <person name="Faccioli P."/>
            <person name="Cattivelli L."/>
            <person name="Rieseberg L."/>
            <person name="Michelmore R."/>
            <person name="Lanteri S."/>
        </authorList>
    </citation>
    <scope>NUCLEOTIDE SEQUENCE [LARGE SCALE GENOMIC DNA]</scope>
    <source>
        <strain evidence="4">2C</strain>
    </source>
</reference>
<dbReference type="Pfam" id="PF00249">
    <property type="entry name" value="Myb_DNA-binding"/>
    <property type="match status" value="1"/>
</dbReference>
<dbReference type="InterPro" id="IPR017930">
    <property type="entry name" value="Myb_dom"/>
</dbReference>
<keyword evidence="5" id="KW-1185">Reference proteome</keyword>
<comment type="subcellular location">
    <subcellularLocation>
        <location evidence="1">Nucleus</location>
    </subcellularLocation>
</comment>
<dbReference type="Gramene" id="KVH92086">
    <property type="protein sequence ID" value="KVH92086"/>
    <property type="gene ID" value="Ccrd_005884"/>
</dbReference>
<feature type="domain" description="HTH myb-type" evidence="3">
    <location>
        <begin position="54"/>
        <end position="93"/>
    </location>
</feature>
<organism evidence="4 5">
    <name type="scientific">Cynara cardunculus var. scolymus</name>
    <name type="common">Globe artichoke</name>
    <name type="synonym">Cynara scolymus</name>
    <dbReference type="NCBI Taxonomy" id="59895"/>
    <lineage>
        <taxon>Eukaryota</taxon>
        <taxon>Viridiplantae</taxon>
        <taxon>Streptophyta</taxon>
        <taxon>Embryophyta</taxon>
        <taxon>Tracheophyta</taxon>
        <taxon>Spermatophyta</taxon>
        <taxon>Magnoliopsida</taxon>
        <taxon>eudicotyledons</taxon>
        <taxon>Gunneridae</taxon>
        <taxon>Pentapetalae</taxon>
        <taxon>asterids</taxon>
        <taxon>campanulids</taxon>
        <taxon>Asterales</taxon>
        <taxon>Asteraceae</taxon>
        <taxon>Carduoideae</taxon>
        <taxon>Cardueae</taxon>
        <taxon>Carduinae</taxon>
        <taxon>Cynara</taxon>
    </lineage>
</organism>
<evidence type="ECO:0000259" key="3">
    <source>
        <dbReference type="PROSITE" id="PS51294"/>
    </source>
</evidence>
<dbReference type="EMBL" id="LEKV01004860">
    <property type="protein sequence ID" value="KVH92086.1"/>
    <property type="molecule type" value="Genomic_DNA"/>
</dbReference>
<evidence type="ECO:0000313" key="5">
    <source>
        <dbReference type="Proteomes" id="UP000243975"/>
    </source>
</evidence>
<name>A0A103XJT5_CYNCS</name>
<evidence type="ECO:0000256" key="2">
    <source>
        <dbReference type="ARBA" id="ARBA00023242"/>
    </source>
</evidence>
<sequence length="184" mass="21979">MEHLQEHGPNKWNLLLSKGVLKRTEKSRRLRWLNNLQSNLKKGMFSGKRKNNWCLIYMQSKYGTNWVKIATYLPGRSVYHVKNIWYNHQKSMAQFLSLKKSLKEKQQIGREDTEHGLKKWNLLLSKGVLKHTTKSCRFWWFQHNLKKVHAQLGKIATYLSGRSVYHVKNVWYNYQKSMACLTRV</sequence>
<dbReference type="InterPro" id="IPR009057">
    <property type="entry name" value="Homeodomain-like_sf"/>
</dbReference>
<keyword evidence="2" id="KW-0539">Nucleus</keyword>
<keyword evidence="4" id="KW-0238">DNA-binding</keyword>
<dbReference type="Proteomes" id="UP000243975">
    <property type="component" value="Unassembled WGS sequence"/>
</dbReference>
<dbReference type="InterPro" id="IPR001005">
    <property type="entry name" value="SANT/Myb"/>
</dbReference>
<accession>A0A103XJT5</accession>
<dbReference type="Gene3D" id="1.10.10.60">
    <property type="entry name" value="Homeodomain-like"/>
    <property type="match status" value="2"/>
</dbReference>
<comment type="caution">
    <text evidence="4">The sequence shown here is derived from an EMBL/GenBank/DDBJ whole genome shotgun (WGS) entry which is preliminary data.</text>
</comment>
<dbReference type="PANTHER" id="PTHR47996">
    <property type="entry name" value="TRANSCRIPTION FACTOR DUO1"/>
    <property type="match status" value="1"/>
</dbReference>
<dbReference type="AlphaFoldDB" id="A0A103XJT5"/>
<dbReference type="CDD" id="cd00167">
    <property type="entry name" value="SANT"/>
    <property type="match status" value="1"/>
</dbReference>
<dbReference type="SUPFAM" id="SSF46689">
    <property type="entry name" value="Homeodomain-like"/>
    <property type="match status" value="1"/>
</dbReference>
<proteinExistence type="predicted"/>
<dbReference type="GO" id="GO:0005634">
    <property type="term" value="C:nucleus"/>
    <property type="evidence" value="ECO:0007669"/>
    <property type="project" value="UniProtKB-SubCell"/>
</dbReference>
<dbReference type="InterPro" id="IPR053106">
    <property type="entry name" value="Plant_Male-Germline_Reg_TFs"/>
</dbReference>
<dbReference type="PANTHER" id="PTHR47996:SF3">
    <property type="entry name" value="TRANSCRIPTION FACTOR DUO1"/>
    <property type="match status" value="1"/>
</dbReference>
<evidence type="ECO:0000313" key="4">
    <source>
        <dbReference type="EMBL" id="KVH92086.1"/>
    </source>
</evidence>
<evidence type="ECO:0000256" key="1">
    <source>
        <dbReference type="ARBA" id="ARBA00004123"/>
    </source>
</evidence>
<dbReference type="GO" id="GO:0003677">
    <property type="term" value="F:DNA binding"/>
    <property type="evidence" value="ECO:0007669"/>
    <property type="project" value="UniProtKB-KW"/>
</dbReference>
<gene>
    <name evidence="4" type="ORF">Ccrd_005884</name>
</gene>
<keyword evidence="4" id="KW-0371">Homeobox</keyword>
<dbReference type="PROSITE" id="PS51294">
    <property type="entry name" value="HTH_MYB"/>
    <property type="match status" value="1"/>
</dbReference>
<protein>
    <submittedName>
        <fullName evidence="4">Homeodomain-like protein</fullName>
    </submittedName>
</protein>